<evidence type="ECO:0008006" key="3">
    <source>
        <dbReference type="Google" id="ProtNLM"/>
    </source>
</evidence>
<dbReference type="Proteomes" id="UP001201262">
    <property type="component" value="Unassembled WGS sequence"/>
</dbReference>
<keyword evidence="2" id="KW-1185">Reference proteome</keyword>
<reference evidence="1" key="1">
    <citation type="submission" date="2021-12" db="EMBL/GenBank/DDBJ databases">
        <title>Convergent genome expansion in fungi linked to evolution of root-endophyte symbiosis.</title>
        <authorList>
            <consortium name="DOE Joint Genome Institute"/>
            <person name="Ke Y.-H."/>
            <person name="Bonito G."/>
            <person name="Liao H.-L."/>
            <person name="Looney B."/>
            <person name="Rojas-Flechas A."/>
            <person name="Nash J."/>
            <person name="Hameed K."/>
            <person name="Schadt C."/>
            <person name="Martin F."/>
            <person name="Crous P.W."/>
            <person name="Miettinen O."/>
            <person name="Magnuson J.K."/>
            <person name="Labbe J."/>
            <person name="Jacobson D."/>
            <person name="Doktycz M.J."/>
            <person name="Veneault-Fourrey C."/>
            <person name="Kuo A."/>
            <person name="Mondo S."/>
            <person name="Calhoun S."/>
            <person name="Riley R."/>
            <person name="Ohm R."/>
            <person name="LaButti K."/>
            <person name="Andreopoulos B."/>
            <person name="Pangilinan J."/>
            <person name="Nolan M."/>
            <person name="Tritt A."/>
            <person name="Clum A."/>
            <person name="Lipzen A."/>
            <person name="Daum C."/>
            <person name="Barry K."/>
            <person name="Grigoriev I.V."/>
            <person name="Vilgalys R."/>
        </authorList>
    </citation>
    <scope>NUCLEOTIDE SEQUENCE</scope>
    <source>
        <strain evidence="1">PMI_201</strain>
    </source>
</reference>
<gene>
    <name evidence="1" type="ORF">BGW36DRAFT_360734</name>
</gene>
<evidence type="ECO:0000313" key="2">
    <source>
        <dbReference type="Proteomes" id="UP001201262"/>
    </source>
</evidence>
<accession>A0AAD4KNW9</accession>
<dbReference type="AlphaFoldDB" id="A0AAD4KNW9"/>
<dbReference type="GeneID" id="70244494"/>
<proteinExistence type="predicted"/>
<sequence length="391" mass="44678">MPPSLNGLPNEILYLILDHLSCTPPPSFTRIHAPPSLDITRSAVCDLKSFARTSFRFAELMRPLLFAHSCCDVTQVEQFLSFINKFELQRYVSSIVVTARASDGEDLGDDASWWCRLLTELNPLRLTFLAAPTIIGQATATQITDGHSWAFDIPYQILHLEQDPNPRHQPKPTLDGTCPSLLHARSWTSICFNEASSLKAYHHYEYYHHRVPSIFETWGNPNNTPSHIYIPITHIHDPHKRHLHRAFENVTHFRYTAVFPFYNHIRVVLDVMRALMPNLQSLTVQLAPDRNNRVIENEQRGSLDPNDPWMEVAQSYSFIAHMVRDLAASGGNLVRFQACDFDIEALRANVSAIVEEVLPWTEWRHDGRGIWTVIKTDENKGQLQPGNDLSI</sequence>
<evidence type="ECO:0000313" key="1">
    <source>
        <dbReference type="EMBL" id="KAH8695018.1"/>
    </source>
</evidence>
<name>A0AAD4KNW9_9EURO</name>
<dbReference type="RefSeq" id="XP_046070160.1">
    <property type="nucleotide sequence ID" value="XM_046214207.1"/>
</dbReference>
<comment type="caution">
    <text evidence="1">The sequence shown here is derived from an EMBL/GenBank/DDBJ whole genome shotgun (WGS) entry which is preliminary data.</text>
</comment>
<protein>
    <recommendedName>
        <fullName evidence="3">F-box domain-containing protein</fullName>
    </recommendedName>
</protein>
<organism evidence="1 2">
    <name type="scientific">Talaromyces proteolyticus</name>
    <dbReference type="NCBI Taxonomy" id="1131652"/>
    <lineage>
        <taxon>Eukaryota</taxon>
        <taxon>Fungi</taxon>
        <taxon>Dikarya</taxon>
        <taxon>Ascomycota</taxon>
        <taxon>Pezizomycotina</taxon>
        <taxon>Eurotiomycetes</taxon>
        <taxon>Eurotiomycetidae</taxon>
        <taxon>Eurotiales</taxon>
        <taxon>Trichocomaceae</taxon>
        <taxon>Talaromyces</taxon>
        <taxon>Talaromyces sect. Bacilispori</taxon>
    </lineage>
</organism>
<dbReference type="EMBL" id="JAJTJA010000008">
    <property type="protein sequence ID" value="KAH8695018.1"/>
    <property type="molecule type" value="Genomic_DNA"/>
</dbReference>